<dbReference type="AlphaFoldDB" id="A0A059DJ62"/>
<name>A0A059DJ62_EUCGR</name>
<accession>A0A059DJ62</accession>
<evidence type="ECO:0000313" key="1">
    <source>
        <dbReference type="EMBL" id="KCW90432.1"/>
    </source>
</evidence>
<protein>
    <submittedName>
        <fullName evidence="1">Uncharacterized protein</fullName>
    </submittedName>
</protein>
<organism evidence="1">
    <name type="scientific">Eucalyptus grandis</name>
    <name type="common">Flooded gum</name>
    <dbReference type="NCBI Taxonomy" id="71139"/>
    <lineage>
        <taxon>Eukaryota</taxon>
        <taxon>Viridiplantae</taxon>
        <taxon>Streptophyta</taxon>
        <taxon>Embryophyta</taxon>
        <taxon>Tracheophyta</taxon>
        <taxon>Spermatophyta</taxon>
        <taxon>Magnoliopsida</taxon>
        <taxon>eudicotyledons</taxon>
        <taxon>Gunneridae</taxon>
        <taxon>Pentapetalae</taxon>
        <taxon>rosids</taxon>
        <taxon>malvids</taxon>
        <taxon>Myrtales</taxon>
        <taxon>Myrtaceae</taxon>
        <taxon>Myrtoideae</taxon>
        <taxon>Eucalypteae</taxon>
        <taxon>Eucalyptus</taxon>
    </lineage>
</organism>
<reference evidence="1" key="1">
    <citation type="submission" date="2013-07" db="EMBL/GenBank/DDBJ databases">
        <title>The genome of Eucalyptus grandis.</title>
        <authorList>
            <person name="Schmutz J."/>
            <person name="Hayes R."/>
            <person name="Myburg A."/>
            <person name="Tuskan G."/>
            <person name="Grattapaglia D."/>
            <person name="Rokhsar D.S."/>
        </authorList>
    </citation>
    <scope>NUCLEOTIDE SEQUENCE</scope>
    <source>
        <tissue evidence="1">Leaf extractions</tissue>
    </source>
</reference>
<sequence length="145" mass="15808">MHSKSSSPDFTDTRCALFLPLKTEGLTTASLEKALGAAADFSLRPHERSRAFLWPWFGGRDSSCGSCVCRVGVDGCLSLTKRARACVARSGGCRAPADHPKFNAMQVEGVKIEAERRAFSASSFREICLHGFFVGTYRRVAMLSI</sequence>
<dbReference type="Gramene" id="KCW90432">
    <property type="protein sequence ID" value="KCW90432"/>
    <property type="gene ID" value="EUGRSUZ_A02566"/>
</dbReference>
<gene>
    <name evidence="1" type="ORF">EUGRSUZ_A02566</name>
</gene>
<proteinExistence type="predicted"/>
<dbReference type="EMBL" id="KK198753">
    <property type="protein sequence ID" value="KCW90432.1"/>
    <property type="molecule type" value="Genomic_DNA"/>
</dbReference>
<dbReference type="InParanoid" id="A0A059DJ62"/>